<feature type="transmembrane region" description="Helical" evidence="6">
    <location>
        <begin position="39"/>
        <end position="64"/>
    </location>
</feature>
<organism evidence="7 8">
    <name type="scientific">Deinococcus rufus</name>
    <dbReference type="NCBI Taxonomy" id="2136097"/>
    <lineage>
        <taxon>Bacteria</taxon>
        <taxon>Thermotogati</taxon>
        <taxon>Deinococcota</taxon>
        <taxon>Deinococci</taxon>
        <taxon>Deinococcales</taxon>
        <taxon>Deinococcaceae</taxon>
        <taxon>Deinococcus</taxon>
    </lineage>
</organism>
<protein>
    <submittedName>
        <fullName evidence="7">LysE family transporter</fullName>
    </submittedName>
</protein>
<gene>
    <name evidence="7" type="ORF">ACFOSB_18945</name>
</gene>
<evidence type="ECO:0000313" key="7">
    <source>
        <dbReference type="EMBL" id="MFC3834941.1"/>
    </source>
</evidence>
<keyword evidence="4 6" id="KW-1133">Transmembrane helix</keyword>
<dbReference type="Pfam" id="PF01810">
    <property type="entry name" value="LysE"/>
    <property type="match status" value="1"/>
</dbReference>
<keyword evidence="3 6" id="KW-0812">Transmembrane</keyword>
<reference evidence="8" key="1">
    <citation type="journal article" date="2019" name="Int. J. Syst. Evol. Microbiol.">
        <title>The Global Catalogue of Microorganisms (GCM) 10K type strain sequencing project: providing services to taxonomists for standard genome sequencing and annotation.</title>
        <authorList>
            <consortium name="The Broad Institute Genomics Platform"/>
            <consortium name="The Broad Institute Genome Sequencing Center for Infectious Disease"/>
            <person name="Wu L."/>
            <person name="Ma J."/>
        </authorList>
    </citation>
    <scope>NUCLEOTIDE SEQUENCE [LARGE SCALE GENOMIC DNA]</scope>
    <source>
        <strain evidence="8">CCTCC AB 2017081</strain>
    </source>
</reference>
<evidence type="ECO:0000256" key="3">
    <source>
        <dbReference type="ARBA" id="ARBA00022692"/>
    </source>
</evidence>
<comment type="subcellular location">
    <subcellularLocation>
        <location evidence="1">Cell membrane</location>
        <topology evidence="1">Multi-pass membrane protein</topology>
    </subcellularLocation>
</comment>
<comment type="caution">
    <text evidence="7">The sequence shown here is derived from an EMBL/GenBank/DDBJ whole genome shotgun (WGS) entry which is preliminary data.</text>
</comment>
<keyword evidence="5 6" id="KW-0472">Membrane</keyword>
<keyword evidence="2" id="KW-1003">Cell membrane</keyword>
<dbReference type="PANTHER" id="PTHR30086:SF19">
    <property type="entry name" value="THREONINE EFFLUX PROTEIN"/>
    <property type="match status" value="1"/>
</dbReference>
<feature type="transmembrane region" description="Helical" evidence="6">
    <location>
        <begin position="70"/>
        <end position="91"/>
    </location>
</feature>
<dbReference type="Proteomes" id="UP001595803">
    <property type="component" value="Unassembled WGS sequence"/>
</dbReference>
<dbReference type="InterPro" id="IPR001123">
    <property type="entry name" value="LeuE-type"/>
</dbReference>
<evidence type="ECO:0000256" key="2">
    <source>
        <dbReference type="ARBA" id="ARBA00022475"/>
    </source>
</evidence>
<keyword evidence="8" id="KW-1185">Reference proteome</keyword>
<dbReference type="PANTHER" id="PTHR30086">
    <property type="entry name" value="ARGININE EXPORTER PROTEIN ARGO"/>
    <property type="match status" value="1"/>
</dbReference>
<feature type="transmembrane region" description="Helical" evidence="6">
    <location>
        <begin position="127"/>
        <end position="144"/>
    </location>
</feature>
<evidence type="ECO:0000256" key="5">
    <source>
        <dbReference type="ARBA" id="ARBA00023136"/>
    </source>
</evidence>
<dbReference type="RefSeq" id="WP_295823014.1">
    <property type="nucleotide sequence ID" value="NZ_JBHRZG010000024.1"/>
</dbReference>
<accession>A0ABV7ZF82</accession>
<proteinExistence type="predicted"/>
<name>A0ABV7ZF82_9DEIO</name>
<evidence type="ECO:0000256" key="6">
    <source>
        <dbReference type="SAM" id="Phobius"/>
    </source>
</evidence>
<evidence type="ECO:0000256" key="1">
    <source>
        <dbReference type="ARBA" id="ARBA00004651"/>
    </source>
</evidence>
<evidence type="ECO:0000256" key="4">
    <source>
        <dbReference type="ARBA" id="ARBA00022989"/>
    </source>
</evidence>
<dbReference type="PIRSF" id="PIRSF006324">
    <property type="entry name" value="LeuE"/>
    <property type="match status" value="1"/>
</dbReference>
<feature type="transmembrane region" description="Helical" evidence="6">
    <location>
        <begin position="150"/>
        <end position="173"/>
    </location>
</feature>
<sequence>MDTKILLAVAALHVVVLVVPGPDVLLVSQTALSRTRRAALLAGLGVVLGIAVWASLALLGIGLLFEAFPWISGAVRVAGGAYLLWMGVTLWRSSLKPGEASGLETAPASDLGALWRGFLTNISNPKAAVFFGSVFSGVLGTGAGSGMKLAAFAIIVTLSAVWFALVAAGMSTVPMQQAYRRARRAVDRVAGSVMLGFGAALLATREHGHG</sequence>
<feature type="transmembrane region" description="Helical" evidence="6">
    <location>
        <begin position="6"/>
        <end position="27"/>
    </location>
</feature>
<evidence type="ECO:0000313" key="8">
    <source>
        <dbReference type="Proteomes" id="UP001595803"/>
    </source>
</evidence>
<dbReference type="EMBL" id="JBHRZG010000024">
    <property type="protein sequence ID" value="MFC3834941.1"/>
    <property type="molecule type" value="Genomic_DNA"/>
</dbReference>